<comment type="caution">
    <text evidence="6">The sequence shown here is derived from an EMBL/GenBank/DDBJ whole genome shotgun (WGS) entry which is preliminary data.</text>
</comment>
<dbReference type="InterPro" id="IPR006076">
    <property type="entry name" value="FAD-dep_OxRdtase"/>
</dbReference>
<dbReference type="InterPro" id="IPR027266">
    <property type="entry name" value="TrmE/GcvT-like"/>
</dbReference>
<feature type="domain" description="FAD dependent oxidoreductase central" evidence="5">
    <location>
        <begin position="373"/>
        <end position="428"/>
    </location>
</feature>
<dbReference type="Gene3D" id="2.40.30.110">
    <property type="entry name" value="Aminomethyltransferase beta-barrel domains"/>
    <property type="match status" value="1"/>
</dbReference>
<organism evidence="6 7">
    <name type="scientific">Planosporangium mesophilum</name>
    <dbReference type="NCBI Taxonomy" id="689768"/>
    <lineage>
        <taxon>Bacteria</taxon>
        <taxon>Bacillati</taxon>
        <taxon>Actinomycetota</taxon>
        <taxon>Actinomycetes</taxon>
        <taxon>Micromonosporales</taxon>
        <taxon>Micromonosporaceae</taxon>
        <taxon>Planosporangium</taxon>
    </lineage>
</organism>
<name>A0A8J3TEA9_9ACTN</name>
<dbReference type="Gene3D" id="3.50.50.60">
    <property type="entry name" value="FAD/NAD(P)-binding domain"/>
    <property type="match status" value="1"/>
</dbReference>
<dbReference type="InterPro" id="IPR006222">
    <property type="entry name" value="GCVT_N"/>
</dbReference>
<dbReference type="PANTHER" id="PTHR43757">
    <property type="entry name" value="AMINOMETHYLTRANSFERASE"/>
    <property type="match status" value="1"/>
</dbReference>
<evidence type="ECO:0000256" key="1">
    <source>
        <dbReference type="ARBA" id="ARBA00008609"/>
    </source>
</evidence>
<feature type="domain" description="FAD dependent oxidoreductase" evidence="2">
    <location>
        <begin position="6"/>
        <end position="370"/>
    </location>
</feature>
<evidence type="ECO:0000313" key="6">
    <source>
        <dbReference type="EMBL" id="GII23911.1"/>
    </source>
</evidence>
<dbReference type="InterPro" id="IPR032503">
    <property type="entry name" value="FAO_M"/>
</dbReference>
<dbReference type="InterPro" id="IPR028896">
    <property type="entry name" value="GcvT/YgfZ/DmdA"/>
</dbReference>
<evidence type="ECO:0000259" key="2">
    <source>
        <dbReference type="Pfam" id="PF01266"/>
    </source>
</evidence>
<accession>A0A8J3TEA9</accession>
<evidence type="ECO:0000313" key="7">
    <source>
        <dbReference type="Proteomes" id="UP000599074"/>
    </source>
</evidence>
<protein>
    <submittedName>
        <fullName evidence="6">Sarcosine dehydrogenase</fullName>
    </submittedName>
</protein>
<dbReference type="InterPro" id="IPR036188">
    <property type="entry name" value="FAD/NAD-bd_sf"/>
</dbReference>
<dbReference type="SUPFAM" id="SSF101790">
    <property type="entry name" value="Aminomethyltransferase beta-barrel domain"/>
    <property type="match status" value="1"/>
</dbReference>
<dbReference type="Gene3D" id="3.30.1360.120">
    <property type="entry name" value="Probable tRNA modification gtpase trme, domain 1"/>
    <property type="match status" value="1"/>
</dbReference>
<evidence type="ECO:0000259" key="3">
    <source>
        <dbReference type="Pfam" id="PF01571"/>
    </source>
</evidence>
<keyword evidence="7" id="KW-1185">Reference proteome</keyword>
<dbReference type="Gene3D" id="3.30.9.10">
    <property type="entry name" value="D-Amino Acid Oxidase, subunit A, domain 2"/>
    <property type="match status" value="1"/>
</dbReference>
<reference evidence="6" key="1">
    <citation type="submission" date="2021-01" db="EMBL/GenBank/DDBJ databases">
        <title>Whole genome shotgun sequence of Planosporangium mesophilum NBRC 109066.</title>
        <authorList>
            <person name="Komaki H."/>
            <person name="Tamura T."/>
        </authorList>
    </citation>
    <scope>NUCLEOTIDE SEQUENCE</scope>
    <source>
        <strain evidence="6">NBRC 109066</strain>
    </source>
</reference>
<dbReference type="AlphaFoldDB" id="A0A8J3TEA9"/>
<dbReference type="Pfam" id="PF01266">
    <property type="entry name" value="DAO"/>
    <property type="match status" value="1"/>
</dbReference>
<comment type="similarity">
    <text evidence="1">Belongs to the GcvT family.</text>
</comment>
<evidence type="ECO:0000259" key="5">
    <source>
        <dbReference type="Pfam" id="PF16350"/>
    </source>
</evidence>
<dbReference type="InterPro" id="IPR029043">
    <property type="entry name" value="GcvT/YgfZ_C"/>
</dbReference>
<proteinExistence type="inferred from homology"/>
<dbReference type="PANTHER" id="PTHR43757:SF2">
    <property type="entry name" value="AMINOMETHYLTRANSFERASE, MITOCHONDRIAL"/>
    <property type="match status" value="1"/>
</dbReference>
<dbReference type="SUPFAM" id="SSF54373">
    <property type="entry name" value="FAD-linked reductases, C-terminal domain"/>
    <property type="match status" value="1"/>
</dbReference>
<dbReference type="EMBL" id="BOON01000032">
    <property type="protein sequence ID" value="GII23911.1"/>
    <property type="molecule type" value="Genomic_DNA"/>
</dbReference>
<feature type="domain" description="Aminomethyltransferase C-terminal" evidence="4">
    <location>
        <begin position="728"/>
        <end position="807"/>
    </location>
</feature>
<dbReference type="Pfam" id="PF16350">
    <property type="entry name" value="FAO_M"/>
    <property type="match status" value="1"/>
</dbReference>
<dbReference type="Pfam" id="PF08669">
    <property type="entry name" value="GCV_T_C"/>
    <property type="match status" value="1"/>
</dbReference>
<dbReference type="RefSeq" id="WP_168116066.1">
    <property type="nucleotide sequence ID" value="NZ_BOON01000032.1"/>
</dbReference>
<dbReference type="Proteomes" id="UP000599074">
    <property type="component" value="Unassembled WGS sequence"/>
</dbReference>
<dbReference type="Pfam" id="PF01571">
    <property type="entry name" value="GCV_T"/>
    <property type="match status" value="1"/>
</dbReference>
<sequence>MTKPPRVVVIGAGVVGSALADELTERGWTDVTVVDQGPLFATGGSSSHAPGLVFQTNPSKTMTELARYTVQKLSALTLDGEWCFQQLGGIEVATTEARWADLKRKYGWATSWGVEGSLLSPEECAKLHPMLDPSRILGGFHVPSDGLAKPTRAVEAQARRAIERGATFRGETTVTGIGQENGRVTGVETDQGFIAADIVVCAAGFWGPRIGRMVGLTIPLLPLAHQYAKTGPVASLKGNDPVAEASLPILRHQDQDLYYREHGDRIGIGYYGHRPMPVGVDEILSPNEAPTMPSVLEFTPEDFETAWQETVKLLPELAETKVEEGFNGIFSFTPDGGPLMGEHRELSGFWVAEAVWVTHSAGVARAMAEWLVDGQPSVDVHECDLHRFEEVQLAPDYISERGKQNFIEVYDIIHPLQPMERPRPLRTSPFYARQQELGAYFLEGAGWERPYWYESNAGLLDTVNVPERDDWSARYWSPVAAAEAKVTRERVAMYDMTPLKRLEVSGPGALDFLQRLTTNNLAKSVGSVTYTLMLGHDGGVRSDLTVARLGENVFQVGANGPLDEDWMRQHLPADGSVQVRDITGGTCCIGVWGPAARDLVQPLTREDFSNANFKYFRAKRAYIGEVPVTAMRLSYVGELGWEIYASADTGLKLWDTLWAAGQEYGVIAAGRSAFNSLRLEKGYRSWGTDMTTEHDPYSAGLGFAVRMDSGDFIGRAAIEGRSEETSPRRLTCLTLDEPAAVVLGKEPVYVNGAPAGYVTSASYGYTIGRTVAYAWLPAAATTPGTAVEIEYFGTRLPATVAAEPLFDAQMERIRR</sequence>
<evidence type="ECO:0000259" key="4">
    <source>
        <dbReference type="Pfam" id="PF08669"/>
    </source>
</evidence>
<feature type="domain" description="GCVT N-terminal" evidence="3">
    <location>
        <begin position="430"/>
        <end position="708"/>
    </location>
</feature>
<dbReference type="Gene3D" id="3.30.70.1400">
    <property type="entry name" value="Aminomethyltransferase beta-barrel domains"/>
    <property type="match status" value="1"/>
</dbReference>
<dbReference type="SUPFAM" id="SSF103025">
    <property type="entry name" value="Folate-binding domain"/>
    <property type="match status" value="1"/>
</dbReference>
<dbReference type="SUPFAM" id="SSF51905">
    <property type="entry name" value="FAD/NAD(P)-binding domain"/>
    <property type="match status" value="1"/>
</dbReference>
<gene>
    <name evidence="6" type="ORF">Pme01_35080</name>
</gene>
<dbReference type="InterPro" id="IPR013977">
    <property type="entry name" value="GcvT_C"/>
</dbReference>